<feature type="compositionally biased region" description="Acidic residues" evidence="1">
    <location>
        <begin position="366"/>
        <end position="381"/>
    </location>
</feature>
<proteinExistence type="predicted"/>
<reference evidence="2" key="1">
    <citation type="journal article" date="2023" name="Mol. Phylogenet. Evol.">
        <title>Genome-scale phylogeny and comparative genomics of the fungal order Sordariales.</title>
        <authorList>
            <person name="Hensen N."/>
            <person name="Bonometti L."/>
            <person name="Westerberg I."/>
            <person name="Brannstrom I.O."/>
            <person name="Guillou S."/>
            <person name="Cros-Aarteil S."/>
            <person name="Calhoun S."/>
            <person name="Haridas S."/>
            <person name="Kuo A."/>
            <person name="Mondo S."/>
            <person name="Pangilinan J."/>
            <person name="Riley R."/>
            <person name="LaButti K."/>
            <person name="Andreopoulos B."/>
            <person name="Lipzen A."/>
            <person name="Chen C."/>
            <person name="Yan M."/>
            <person name="Daum C."/>
            <person name="Ng V."/>
            <person name="Clum A."/>
            <person name="Steindorff A."/>
            <person name="Ohm R.A."/>
            <person name="Martin F."/>
            <person name="Silar P."/>
            <person name="Natvig D.O."/>
            <person name="Lalanne C."/>
            <person name="Gautier V."/>
            <person name="Ament-Velasquez S.L."/>
            <person name="Kruys A."/>
            <person name="Hutchinson M.I."/>
            <person name="Powell A.J."/>
            <person name="Barry K."/>
            <person name="Miller A.N."/>
            <person name="Grigoriev I.V."/>
            <person name="Debuchy R."/>
            <person name="Gladieux P."/>
            <person name="Hiltunen Thoren M."/>
            <person name="Johannesson H."/>
        </authorList>
    </citation>
    <scope>NUCLEOTIDE SEQUENCE</scope>
    <source>
        <strain evidence="2">CBS 958.72</strain>
    </source>
</reference>
<feature type="compositionally biased region" description="Basic and acidic residues" evidence="1">
    <location>
        <begin position="89"/>
        <end position="98"/>
    </location>
</feature>
<keyword evidence="3" id="KW-1185">Reference proteome</keyword>
<evidence type="ECO:0000256" key="1">
    <source>
        <dbReference type="SAM" id="MobiDB-lite"/>
    </source>
</evidence>
<feature type="compositionally biased region" description="Basic and acidic residues" evidence="1">
    <location>
        <begin position="411"/>
        <end position="420"/>
    </location>
</feature>
<dbReference type="EMBL" id="JAULSN010000002">
    <property type="protein sequence ID" value="KAK3379825.1"/>
    <property type="molecule type" value="Genomic_DNA"/>
</dbReference>
<feature type="region of interest" description="Disordered" evidence="1">
    <location>
        <begin position="314"/>
        <end position="333"/>
    </location>
</feature>
<feature type="compositionally biased region" description="Low complexity" evidence="1">
    <location>
        <begin position="67"/>
        <end position="76"/>
    </location>
</feature>
<dbReference type="AlphaFoldDB" id="A0AAE0TTK4"/>
<feature type="compositionally biased region" description="Low complexity" evidence="1">
    <location>
        <begin position="383"/>
        <end position="400"/>
    </location>
</feature>
<feature type="region of interest" description="Disordered" evidence="1">
    <location>
        <begin position="140"/>
        <end position="223"/>
    </location>
</feature>
<feature type="compositionally biased region" description="Low complexity" evidence="1">
    <location>
        <begin position="193"/>
        <end position="203"/>
    </location>
</feature>
<feature type="region of interest" description="Disordered" evidence="1">
    <location>
        <begin position="67"/>
        <end position="121"/>
    </location>
</feature>
<reference evidence="2" key="2">
    <citation type="submission" date="2023-06" db="EMBL/GenBank/DDBJ databases">
        <authorList>
            <consortium name="Lawrence Berkeley National Laboratory"/>
            <person name="Haridas S."/>
            <person name="Hensen N."/>
            <person name="Bonometti L."/>
            <person name="Westerberg I."/>
            <person name="Brannstrom I.O."/>
            <person name="Guillou S."/>
            <person name="Cros-Aarteil S."/>
            <person name="Calhoun S."/>
            <person name="Kuo A."/>
            <person name="Mondo S."/>
            <person name="Pangilinan J."/>
            <person name="Riley R."/>
            <person name="Labutti K."/>
            <person name="Andreopoulos B."/>
            <person name="Lipzen A."/>
            <person name="Chen C."/>
            <person name="Yanf M."/>
            <person name="Daum C."/>
            <person name="Ng V."/>
            <person name="Clum A."/>
            <person name="Steindorff A."/>
            <person name="Ohm R."/>
            <person name="Martin F."/>
            <person name="Silar P."/>
            <person name="Natvig D."/>
            <person name="Lalanne C."/>
            <person name="Gautier V."/>
            <person name="Ament-Velasquez S.L."/>
            <person name="Kruys A."/>
            <person name="Hutchinson M.I."/>
            <person name="Powell A.J."/>
            <person name="Barry K."/>
            <person name="Miller A.N."/>
            <person name="Grigoriev I.V."/>
            <person name="Debuchy R."/>
            <person name="Gladieux P."/>
            <person name="Thoren M.H."/>
            <person name="Johannesson H."/>
        </authorList>
    </citation>
    <scope>NUCLEOTIDE SEQUENCE</scope>
    <source>
        <strain evidence="2">CBS 958.72</strain>
    </source>
</reference>
<evidence type="ECO:0000313" key="3">
    <source>
        <dbReference type="Proteomes" id="UP001287356"/>
    </source>
</evidence>
<feature type="compositionally biased region" description="Basic and acidic residues" evidence="1">
    <location>
        <begin position="488"/>
        <end position="500"/>
    </location>
</feature>
<comment type="caution">
    <text evidence="2">The sequence shown here is derived from an EMBL/GenBank/DDBJ whole genome shotgun (WGS) entry which is preliminary data.</text>
</comment>
<accession>A0AAE0TTK4</accession>
<sequence length="641" mass="69518">MDDAARLVSELHDRLAELDGKVAAYQRDMLAEFHRHMEDCLKQYPVHVSNEITRVIAESLVRYPALSPTSPTTPAAFESDRPPPGLSPADRKAWDGRKSPPPILYHTSGVPKEGPRSPHQREKEFQGLFTPTYLPLLDSTYHNVHSPPRSPVPVTPTVTLDAAEPEKVEKTKEPEVAKLEIRPAPVRRLTDLSSSSIESSGSESKARRSALRRSLSSTRGSPRRVRFEFKGEEVFPSASPQAPIELALVDEAEPLVKVADTSAIALGDESPAYTGTSLLDVEGEEDSFPRPKKVSSTQALRALTRSPLDEGTVWTVVNPSSDDNPKMNGGKAIDTSLDFESRIAVQPQHAVAENHVPDELLGSPIEELENHEDEDASDEEFLSIRPKSSPKVPSPTVRSPFGQLPALPSSEKTKSAETRASEINTAFLGDNSSTPTLPTAVVSGRINDSDLGDDEDPLFDFEQEGSRKSAAPLGQPSKYIDEDEEEYDGKGDETPRERSLRLVSAADDATATATTTEQPASQAVNLPPVSPSAVLFSQSVGSYKGNPMRFGPMTDARLYDEIASMKDVRLVIGSIRDAQFVGSIDGRNNVDAADLGSYSAASLSRAFAGTPRSFTERLALEEAMERRRAQGDTLDGGEDGS</sequence>
<gene>
    <name evidence="2" type="ORF">B0T24DRAFT_170989</name>
</gene>
<dbReference type="Proteomes" id="UP001287356">
    <property type="component" value="Unassembled WGS sequence"/>
</dbReference>
<evidence type="ECO:0000313" key="2">
    <source>
        <dbReference type="EMBL" id="KAK3379825.1"/>
    </source>
</evidence>
<feature type="region of interest" description="Disordered" evidence="1">
    <location>
        <begin position="346"/>
        <end position="528"/>
    </location>
</feature>
<protein>
    <submittedName>
        <fullName evidence="2">Uncharacterized protein</fullName>
    </submittedName>
</protein>
<feature type="compositionally biased region" description="Low complexity" evidence="1">
    <location>
        <begin position="505"/>
        <end position="516"/>
    </location>
</feature>
<feature type="compositionally biased region" description="Acidic residues" evidence="1">
    <location>
        <begin position="450"/>
        <end position="463"/>
    </location>
</feature>
<feature type="compositionally biased region" description="Basic and acidic residues" evidence="1">
    <location>
        <begin position="164"/>
        <end position="181"/>
    </location>
</feature>
<organism evidence="2 3">
    <name type="scientific">Lasiosphaeria ovina</name>
    <dbReference type="NCBI Taxonomy" id="92902"/>
    <lineage>
        <taxon>Eukaryota</taxon>
        <taxon>Fungi</taxon>
        <taxon>Dikarya</taxon>
        <taxon>Ascomycota</taxon>
        <taxon>Pezizomycotina</taxon>
        <taxon>Sordariomycetes</taxon>
        <taxon>Sordariomycetidae</taxon>
        <taxon>Sordariales</taxon>
        <taxon>Lasiosphaeriaceae</taxon>
        <taxon>Lasiosphaeria</taxon>
    </lineage>
</organism>
<name>A0AAE0TTK4_9PEZI</name>